<protein>
    <submittedName>
        <fullName evidence="2">GyrI-like domain-containing protein</fullName>
    </submittedName>
</protein>
<dbReference type="Proteomes" id="UP001589755">
    <property type="component" value="Unassembled WGS sequence"/>
</dbReference>
<keyword evidence="3" id="KW-1185">Reference proteome</keyword>
<dbReference type="Pfam" id="PF06445">
    <property type="entry name" value="GyrI-like"/>
    <property type="match status" value="1"/>
</dbReference>
<dbReference type="InterPro" id="IPR029442">
    <property type="entry name" value="GyrI-like"/>
</dbReference>
<comment type="caution">
    <text evidence="2">The sequence shown here is derived from an EMBL/GenBank/DDBJ whole genome shotgun (WGS) entry which is preliminary data.</text>
</comment>
<proteinExistence type="predicted"/>
<organism evidence="2 3">
    <name type="scientific">Chelativorans intermedius</name>
    <dbReference type="NCBI Taxonomy" id="515947"/>
    <lineage>
        <taxon>Bacteria</taxon>
        <taxon>Pseudomonadati</taxon>
        <taxon>Pseudomonadota</taxon>
        <taxon>Alphaproteobacteria</taxon>
        <taxon>Hyphomicrobiales</taxon>
        <taxon>Phyllobacteriaceae</taxon>
        <taxon>Chelativorans</taxon>
    </lineage>
</organism>
<dbReference type="InterPro" id="IPR011256">
    <property type="entry name" value="Reg_factor_effector_dom_sf"/>
</dbReference>
<reference evidence="2 3" key="1">
    <citation type="submission" date="2024-09" db="EMBL/GenBank/DDBJ databases">
        <authorList>
            <person name="Sun Q."/>
            <person name="Mori K."/>
        </authorList>
    </citation>
    <scope>NUCLEOTIDE SEQUENCE [LARGE SCALE GENOMIC DNA]</scope>
    <source>
        <strain evidence="2 3">CCM 8543</strain>
    </source>
</reference>
<name>A0ABV6D317_9HYPH</name>
<sequence>MAFEVVTRPAQTLCGKMWEGSYDAAAAGHVKEFIADMERLRSRLAAGHEGEASGLVGISFNDIPGGFRYLVALPPQLAPRSGLALSAFSFPSMRFAAVWHEAADGDVFAHYERMFAWIEAQGLRRVTDVCHHREEYPPQPDLHAPPRLRLMTPVA</sequence>
<dbReference type="SUPFAM" id="SSF55136">
    <property type="entry name" value="Probable bacterial effector-binding domain"/>
    <property type="match status" value="1"/>
</dbReference>
<evidence type="ECO:0000259" key="1">
    <source>
        <dbReference type="Pfam" id="PF06445"/>
    </source>
</evidence>
<dbReference type="EMBL" id="JBHLXD010000002">
    <property type="protein sequence ID" value="MFC0207045.1"/>
    <property type="molecule type" value="Genomic_DNA"/>
</dbReference>
<evidence type="ECO:0000313" key="2">
    <source>
        <dbReference type="EMBL" id="MFC0207045.1"/>
    </source>
</evidence>
<evidence type="ECO:0000313" key="3">
    <source>
        <dbReference type="Proteomes" id="UP001589755"/>
    </source>
</evidence>
<dbReference type="RefSeq" id="WP_261520137.1">
    <property type="nucleotide sequence ID" value="NZ_JAODNW010000008.1"/>
</dbReference>
<accession>A0ABV6D317</accession>
<gene>
    <name evidence="2" type="ORF">ACFFJ2_01360</name>
</gene>
<dbReference type="Gene3D" id="3.20.80.10">
    <property type="entry name" value="Regulatory factor, effector binding domain"/>
    <property type="match status" value="1"/>
</dbReference>
<feature type="domain" description="GyrI-like small molecule binding" evidence="1">
    <location>
        <begin position="1"/>
        <end position="141"/>
    </location>
</feature>